<reference evidence="2" key="1">
    <citation type="submission" date="2017-10" db="EMBL/GenBank/DDBJ databases">
        <authorList>
            <person name="Frank J."/>
        </authorList>
    </citation>
    <scope>NUCLEOTIDE SEQUENCE [LARGE SCALE GENOMIC DNA]</scope>
</reference>
<evidence type="ECO:0008006" key="3">
    <source>
        <dbReference type="Google" id="ProtNLM"/>
    </source>
</evidence>
<sequence length="129" mass="14485">MINETLLELEKAGYRVTLNGDKICLDFVGKEKPAMDTVLPLLEALKQNKAEAIVCLQQAEALNERMAIMGENCSPDEVLPYVTEFNSLVIPFASPARYHWWKGGQSPCETLKELGRCDLLDKYRHVSGN</sequence>
<dbReference type="EMBL" id="LT934425">
    <property type="protein sequence ID" value="SOH02804.1"/>
    <property type="molecule type" value="Genomic_DNA"/>
</dbReference>
<dbReference type="RefSeq" id="WP_197705304.1">
    <property type="nucleotide sequence ID" value="NZ_LT934425.1"/>
</dbReference>
<dbReference type="AlphaFoldDB" id="A0A2C9CAL9"/>
<evidence type="ECO:0000313" key="1">
    <source>
        <dbReference type="EMBL" id="SOH02804.1"/>
    </source>
</evidence>
<dbReference type="Proteomes" id="UP000221734">
    <property type="component" value="Chromosome Kuenenia_stuttgartiensis_MBR1"/>
</dbReference>
<organism evidence="1 2">
    <name type="scientific">Kuenenia stuttgartiensis</name>
    <dbReference type="NCBI Taxonomy" id="174633"/>
    <lineage>
        <taxon>Bacteria</taxon>
        <taxon>Pseudomonadati</taxon>
        <taxon>Planctomycetota</taxon>
        <taxon>Candidatus Brocadiia</taxon>
        <taxon>Candidatus Brocadiales</taxon>
        <taxon>Candidatus Brocadiaceae</taxon>
        <taxon>Candidatus Kuenenia</taxon>
    </lineage>
</organism>
<evidence type="ECO:0000313" key="2">
    <source>
        <dbReference type="Proteomes" id="UP000221734"/>
    </source>
</evidence>
<gene>
    <name evidence="1" type="ORF">KSMBR1_0288</name>
</gene>
<proteinExistence type="predicted"/>
<accession>A0A2C9CAL9</accession>
<protein>
    <recommendedName>
        <fullName evidence="3">TubC N-terminal docking domain-containing protein</fullName>
    </recommendedName>
</protein>
<name>A0A2C9CAL9_KUEST</name>
<keyword evidence="2" id="KW-1185">Reference proteome</keyword>
<dbReference type="KEGG" id="kst:KSMBR1_0288"/>